<reference evidence="2" key="1">
    <citation type="journal article" date="2017" name="Nat. Commun.">
        <title>The North American bullfrog draft genome provides insight into hormonal regulation of long noncoding RNA.</title>
        <authorList>
            <person name="Hammond S.A."/>
            <person name="Warren R.L."/>
            <person name="Vandervalk B.P."/>
            <person name="Kucuk E."/>
            <person name="Khan H."/>
            <person name="Gibb E.A."/>
            <person name="Pandoh P."/>
            <person name="Kirk H."/>
            <person name="Zhao Y."/>
            <person name="Jones M."/>
            <person name="Mungall A.J."/>
            <person name="Coope R."/>
            <person name="Pleasance S."/>
            <person name="Moore R.A."/>
            <person name="Holt R.A."/>
            <person name="Round J.M."/>
            <person name="Ohora S."/>
            <person name="Walle B.V."/>
            <person name="Veldhoen N."/>
            <person name="Helbing C.C."/>
            <person name="Birol I."/>
        </authorList>
    </citation>
    <scope>NUCLEOTIDE SEQUENCE [LARGE SCALE GENOMIC DNA]</scope>
</reference>
<evidence type="ECO:0000313" key="1">
    <source>
        <dbReference type="EMBL" id="PIN99567.1"/>
    </source>
</evidence>
<dbReference type="OrthoDB" id="47328at2759"/>
<dbReference type="Proteomes" id="UP000228934">
    <property type="component" value="Unassembled WGS sequence"/>
</dbReference>
<organism evidence="1 2">
    <name type="scientific">Aquarana catesbeiana</name>
    <name type="common">American bullfrog</name>
    <name type="synonym">Rana catesbeiana</name>
    <dbReference type="NCBI Taxonomy" id="8400"/>
    <lineage>
        <taxon>Eukaryota</taxon>
        <taxon>Metazoa</taxon>
        <taxon>Chordata</taxon>
        <taxon>Craniata</taxon>
        <taxon>Vertebrata</taxon>
        <taxon>Euteleostomi</taxon>
        <taxon>Amphibia</taxon>
        <taxon>Batrachia</taxon>
        <taxon>Anura</taxon>
        <taxon>Neobatrachia</taxon>
        <taxon>Ranoidea</taxon>
        <taxon>Ranidae</taxon>
        <taxon>Aquarana</taxon>
    </lineage>
</organism>
<dbReference type="AlphaFoldDB" id="A0A2G9P887"/>
<dbReference type="PANTHER" id="PTHR23317:SF81">
    <property type="entry name" value="DEDICATOR OF CYTOKINESIS PROTEIN 11"/>
    <property type="match status" value="1"/>
</dbReference>
<dbReference type="GO" id="GO:0051491">
    <property type="term" value="P:positive regulation of filopodium assembly"/>
    <property type="evidence" value="ECO:0007669"/>
    <property type="project" value="TreeGrafter"/>
</dbReference>
<keyword evidence="2" id="KW-1185">Reference proteome</keyword>
<protein>
    <submittedName>
        <fullName evidence="1">Uncharacterized protein</fullName>
    </submittedName>
</protein>
<evidence type="ECO:0000313" key="2">
    <source>
        <dbReference type="Proteomes" id="UP000228934"/>
    </source>
</evidence>
<gene>
    <name evidence="1" type="ORF">AB205_0054050</name>
</gene>
<accession>A0A2G9P887</accession>
<dbReference type="GO" id="GO:0005085">
    <property type="term" value="F:guanyl-nucleotide exchange factor activity"/>
    <property type="evidence" value="ECO:0007669"/>
    <property type="project" value="InterPro"/>
</dbReference>
<dbReference type="EMBL" id="KV922475">
    <property type="protein sequence ID" value="PIN99567.1"/>
    <property type="molecule type" value="Genomic_DNA"/>
</dbReference>
<dbReference type="PANTHER" id="PTHR23317">
    <property type="entry name" value="DEDICATOR OF CYTOKINESIS DOCK"/>
    <property type="match status" value="1"/>
</dbReference>
<proteinExistence type="predicted"/>
<dbReference type="InterPro" id="IPR026791">
    <property type="entry name" value="DOCK"/>
</dbReference>
<dbReference type="GO" id="GO:0007264">
    <property type="term" value="P:small GTPase-mediated signal transduction"/>
    <property type="evidence" value="ECO:0007669"/>
    <property type="project" value="InterPro"/>
</dbReference>
<name>A0A2G9P887_AQUCT</name>
<sequence>MPALRSRTGSSRLQHLSSLESSFTLNHSTGVTEADILHQALLEGNCSTEVSLTVLDTISFFTQTFRTQLLNSDCHNSLMKKVFDIYLAFLKNGQSEICLKHVFASLRSFISKFPSAFFKGRVDMCAAFCYEVLKCCTSKLNSTRNEASALLYLLMRSNFEFTKRRTFLRTHLQVSHYREILLIALSPSSFSYMTTAKAC</sequence>